<reference evidence="7" key="1">
    <citation type="submission" date="2013-03" db="EMBL/GenBank/DDBJ databases">
        <title>Draft genome sequence of the hydrogen-ethanol-producing anaerobic alkalithermophilic Caloramator celere.</title>
        <authorList>
            <person name="Ciranna A."/>
            <person name="Larjo A."/>
            <person name="Kivisto A."/>
            <person name="Santala V."/>
            <person name="Roos C."/>
            <person name="Karp M."/>
        </authorList>
    </citation>
    <scope>NUCLEOTIDE SEQUENCE [LARGE SCALE GENOMIC DNA]</scope>
    <source>
        <strain evidence="7">DSM 8682</strain>
    </source>
</reference>
<accession>R7RSM8</accession>
<feature type="transmembrane region" description="Helical" evidence="5">
    <location>
        <begin position="106"/>
        <end position="129"/>
    </location>
</feature>
<dbReference type="Gene3D" id="1.20.1530.20">
    <property type="match status" value="1"/>
</dbReference>
<dbReference type="InterPro" id="IPR006153">
    <property type="entry name" value="Cation/H_exchanger_TM"/>
</dbReference>
<comment type="caution">
    <text evidence="7">The sequence shown here is derived from an EMBL/GenBank/DDBJ whole genome shotgun (WGS) entry which is preliminary data.</text>
</comment>
<name>R7RSM8_9CLOT</name>
<dbReference type="GO" id="GO:0015297">
    <property type="term" value="F:antiporter activity"/>
    <property type="evidence" value="ECO:0007669"/>
    <property type="project" value="InterPro"/>
</dbReference>
<dbReference type="EMBL" id="CAVN010000111">
    <property type="protein sequence ID" value="CDF59014.1"/>
    <property type="molecule type" value="Genomic_DNA"/>
</dbReference>
<keyword evidence="2 5" id="KW-0812">Transmembrane</keyword>
<dbReference type="Pfam" id="PF00999">
    <property type="entry name" value="Na_H_Exchanger"/>
    <property type="match status" value="1"/>
</dbReference>
<evidence type="ECO:0000313" key="7">
    <source>
        <dbReference type="EMBL" id="CDF59014.1"/>
    </source>
</evidence>
<dbReference type="AlphaFoldDB" id="R7RSM8"/>
<dbReference type="RefSeq" id="WP_018664215.1">
    <property type="nucleotide sequence ID" value="NZ_HF952022.1"/>
</dbReference>
<dbReference type="InterPro" id="IPR051843">
    <property type="entry name" value="CPA1_transporter"/>
</dbReference>
<proteinExistence type="predicted"/>
<evidence type="ECO:0000256" key="1">
    <source>
        <dbReference type="ARBA" id="ARBA00004141"/>
    </source>
</evidence>
<evidence type="ECO:0000256" key="4">
    <source>
        <dbReference type="ARBA" id="ARBA00023136"/>
    </source>
</evidence>
<feature type="transmembrane region" description="Helical" evidence="5">
    <location>
        <begin position="274"/>
        <end position="296"/>
    </location>
</feature>
<feature type="transmembrane region" description="Helical" evidence="5">
    <location>
        <begin position="25"/>
        <end position="44"/>
    </location>
</feature>
<dbReference type="GO" id="GO:0016020">
    <property type="term" value="C:membrane"/>
    <property type="evidence" value="ECO:0007669"/>
    <property type="project" value="UniProtKB-SubCell"/>
</dbReference>
<evidence type="ECO:0000259" key="6">
    <source>
        <dbReference type="Pfam" id="PF00999"/>
    </source>
</evidence>
<dbReference type="PANTHER" id="PTHR31102:SF1">
    <property type="entry name" value="CATION_H+ EXCHANGER DOMAIN-CONTAINING PROTEIN"/>
    <property type="match status" value="1"/>
</dbReference>
<gene>
    <name evidence="7" type="ORF">TCEL_02082</name>
</gene>
<evidence type="ECO:0000256" key="5">
    <source>
        <dbReference type="SAM" id="Phobius"/>
    </source>
</evidence>
<dbReference type="Proteomes" id="UP000014923">
    <property type="component" value="Unassembled WGS sequence"/>
</dbReference>
<dbReference type="PANTHER" id="PTHR31102">
    <property type="match status" value="1"/>
</dbReference>
<evidence type="ECO:0000256" key="3">
    <source>
        <dbReference type="ARBA" id="ARBA00022989"/>
    </source>
</evidence>
<dbReference type="GO" id="GO:1902600">
    <property type="term" value="P:proton transmembrane transport"/>
    <property type="evidence" value="ECO:0007669"/>
    <property type="project" value="InterPro"/>
</dbReference>
<feature type="transmembrane region" description="Helical" evidence="5">
    <location>
        <begin position="363"/>
        <end position="382"/>
    </location>
</feature>
<dbReference type="HOGENOM" id="CLU_018415_1_0_9"/>
<feature type="transmembrane region" description="Helical" evidence="5">
    <location>
        <begin position="150"/>
        <end position="173"/>
    </location>
</feature>
<organism evidence="7 8">
    <name type="scientific">Thermobrachium celere DSM 8682</name>
    <dbReference type="NCBI Taxonomy" id="941824"/>
    <lineage>
        <taxon>Bacteria</taxon>
        <taxon>Bacillati</taxon>
        <taxon>Bacillota</taxon>
        <taxon>Clostridia</taxon>
        <taxon>Eubacteriales</taxon>
        <taxon>Clostridiaceae</taxon>
        <taxon>Thermobrachium</taxon>
    </lineage>
</organism>
<keyword evidence="4 5" id="KW-0472">Membrane</keyword>
<feature type="transmembrane region" description="Helical" evidence="5">
    <location>
        <begin position="335"/>
        <end position="357"/>
    </location>
</feature>
<dbReference type="eggNOG" id="COG0025">
    <property type="taxonomic scope" value="Bacteria"/>
</dbReference>
<keyword evidence="3 5" id="KW-1133">Transmembrane helix</keyword>
<dbReference type="OrthoDB" id="9790604at2"/>
<feature type="transmembrane region" description="Helical" evidence="5">
    <location>
        <begin position="185"/>
        <end position="208"/>
    </location>
</feature>
<protein>
    <submittedName>
        <fullName evidence="7">Putative Na(+)/H(+) antiporter</fullName>
    </submittedName>
</protein>
<feature type="transmembrane region" description="Helical" evidence="5">
    <location>
        <begin position="302"/>
        <end position="323"/>
    </location>
</feature>
<keyword evidence="8" id="KW-1185">Reference proteome</keyword>
<evidence type="ECO:0000256" key="2">
    <source>
        <dbReference type="ARBA" id="ARBA00022692"/>
    </source>
</evidence>
<sequence>MTASIALLLILGLFSNYIFTKIKLPGLLGMLILGVVAGPYVFNILDPELLKISADLRKIALVIILLRAGLGISRNDLNKVGATALKFSCIPGIFEGFTIAFISTKILGFSFIEGGILGFIIAAVSPAVVVPQMLEFMEKKIGTNKGIPTIILAGASIDDVFAITLFSTFLGLYSGSHVNIGIELFKIPVSIILGILLGLIIGFIMVWMFKKYHIRDTKKVALILGSAILLTVIENELKNKIEIAGLLGVMTIGFILLEKIPNVAKRLASKFNKMWVFAEIFLFVLVGSQVNINVALNAGLKGLLVIFIGLIGRSLGVLVSTLGTDLNWKERVFCMIAYIPKATVQAAIGAIPLSLGIPSGEVILAVAVLSILVTAPLGAVFIKLSANYLLEREEDRLQREVS</sequence>
<comment type="subcellular location">
    <subcellularLocation>
        <location evidence="1">Membrane</location>
        <topology evidence="1">Multi-pass membrane protein</topology>
    </subcellularLocation>
</comment>
<evidence type="ECO:0000313" key="8">
    <source>
        <dbReference type="Proteomes" id="UP000014923"/>
    </source>
</evidence>
<dbReference type="InterPro" id="IPR038770">
    <property type="entry name" value="Na+/solute_symporter_sf"/>
</dbReference>
<feature type="domain" description="Cation/H+ exchanger transmembrane" evidence="6">
    <location>
        <begin position="9"/>
        <end position="379"/>
    </location>
</feature>